<dbReference type="InterPro" id="IPR008984">
    <property type="entry name" value="SMAD_FHA_dom_sf"/>
</dbReference>
<dbReference type="CDD" id="cd00077">
    <property type="entry name" value="HDc"/>
    <property type="match status" value="1"/>
</dbReference>
<dbReference type="Pfam" id="PF13185">
    <property type="entry name" value="GAF_2"/>
    <property type="match status" value="1"/>
</dbReference>
<dbReference type="InterPro" id="IPR037522">
    <property type="entry name" value="HD_GYP_dom"/>
</dbReference>
<dbReference type="InterPro" id="IPR000253">
    <property type="entry name" value="FHA_dom"/>
</dbReference>
<dbReference type="PANTHER" id="PTHR43155">
    <property type="entry name" value="CYCLIC DI-GMP PHOSPHODIESTERASE PA4108-RELATED"/>
    <property type="match status" value="1"/>
</dbReference>
<reference evidence="3" key="1">
    <citation type="submission" date="2021-05" db="EMBL/GenBank/DDBJ databases">
        <title>Complete genome sequence of the cellulolytic planctomycete Telmatocola sphagniphila SP2T and characterization of the first cellulase from planctomycetes.</title>
        <authorList>
            <person name="Rakitin A.L."/>
            <person name="Beletsky A.V."/>
            <person name="Naumoff D.G."/>
            <person name="Kulichevskaya I.S."/>
            <person name="Mardanov A.V."/>
            <person name="Ravin N.V."/>
            <person name="Dedysh S.N."/>
        </authorList>
    </citation>
    <scope>NUCLEOTIDE SEQUENCE</scope>
    <source>
        <strain evidence="3">SP2T</strain>
    </source>
</reference>
<dbReference type="PROSITE" id="PS50006">
    <property type="entry name" value="FHA_DOMAIN"/>
    <property type="match status" value="1"/>
</dbReference>
<dbReference type="Gene3D" id="3.30.450.40">
    <property type="match status" value="1"/>
</dbReference>
<dbReference type="InterPro" id="IPR029016">
    <property type="entry name" value="GAF-like_dom_sf"/>
</dbReference>
<dbReference type="Pfam" id="PF13487">
    <property type="entry name" value="HD_5"/>
    <property type="match status" value="1"/>
</dbReference>
<sequence>MGTRLRLRGISGEVKGKVWESDQILRAGRLSTLEIVLDDSSVSRRHGEVRYNNNGWFVRDLNSTNGTYVNGVKLGAGERQLHSRDIVQFGKVAMIVELNEKGPESKLSSIVPALDEQIHVEAATSSSWEEGVQRMVYDRNRSPRPGDQMMALLRAGQHLVSIEKEDDLLRQILDDAVSVLEAQRGAIVLADSNNVLQLRAVSNGTRNEVNSRFFFSKKLSHRCYDRGESILCCSVEDDSELKGTQSISEGSMASVLCVLLRTPRRRLGVLHLDRGYFSKPFTEGDLHLADALAANVSSGIECAHLLKKQRDVFLNTISTLAQFIELRDNYTGGHTARVTTYSLLLGEQLGLSSSDLELISLGGPLHDVGKIGIRDEILLKPGKLEPHEMDEMKTHTTKGADIIRTMPDLHPIIPIVKSHHERWDGRGYPEGLKQEEIPLLARIVAVADAFDAMTSNRAYHENKRGKPPEEAMAIVKAEAGKQFDPACAYAFVEIRAKILEAMENSKKQTTFTAPIR</sequence>
<feature type="domain" description="HD-GYP" evidence="2">
    <location>
        <begin position="309"/>
        <end position="507"/>
    </location>
</feature>
<dbReference type="Gene3D" id="1.10.3210.10">
    <property type="entry name" value="Hypothetical protein af1432"/>
    <property type="match status" value="1"/>
</dbReference>
<dbReference type="SMART" id="SM00240">
    <property type="entry name" value="FHA"/>
    <property type="match status" value="1"/>
</dbReference>
<dbReference type="SUPFAM" id="SSF109604">
    <property type="entry name" value="HD-domain/PDEase-like"/>
    <property type="match status" value="1"/>
</dbReference>
<dbReference type="InterPro" id="IPR003607">
    <property type="entry name" value="HD/PDEase_dom"/>
</dbReference>
<dbReference type="InterPro" id="IPR006675">
    <property type="entry name" value="HDIG_dom"/>
</dbReference>
<feature type="domain" description="FHA" evidence="1">
    <location>
        <begin position="25"/>
        <end position="74"/>
    </location>
</feature>
<organism evidence="3 4">
    <name type="scientific">Telmatocola sphagniphila</name>
    <dbReference type="NCBI Taxonomy" id="1123043"/>
    <lineage>
        <taxon>Bacteria</taxon>
        <taxon>Pseudomonadati</taxon>
        <taxon>Planctomycetota</taxon>
        <taxon>Planctomycetia</taxon>
        <taxon>Gemmatales</taxon>
        <taxon>Gemmataceae</taxon>
    </lineage>
</organism>
<dbReference type="Gene3D" id="2.60.200.20">
    <property type="match status" value="1"/>
</dbReference>
<evidence type="ECO:0000259" key="1">
    <source>
        <dbReference type="PROSITE" id="PS50006"/>
    </source>
</evidence>
<gene>
    <name evidence="3" type="ORF">KIH39_22445</name>
</gene>
<dbReference type="CDD" id="cd00060">
    <property type="entry name" value="FHA"/>
    <property type="match status" value="1"/>
</dbReference>
<evidence type="ECO:0000313" key="4">
    <source>
        <dbReference type="Proteomes" id="UP000676194"/>
    </source>
</evidence>
<dbReference type="PROSITE" id="PS51832">
    <property type="entry name" value="HD_GYP"/>
    <property type="match status" value="1"/>
</dbReference>
<dbReference type="KEGG" id="tsph:KIH39_22445"/>
<dbReference type="SMART" id="SM00065">
    <property type="entry name" value="GAF"/>
    <property type="match status" value="1"/>
</dbReference>
<dbReference type="AlphaFoldDB" id="A0A8E6BDL5"/>
<dbReference type="SUPFAM" id="SSF55781">
    <property type="entry name" value="GAF domain-like"/>
    <property type="match status" value="1"/>
</dbReference>
<dbReference type="NCBIfam" id="TIGR00277">
    <property type="entry name" value="HDIG"/>
    <property type="match status" value="1"/>
</dbReference>
<evidence type="ECO:0000313" key="3">
    <source>
        <dbReference type="EMBL" id="QVL34985.1"/>
    </source>
</evidence>
<accession>A0A8E6BDL5</accession>
<dbReference type="SMART" id="SM00471">
    <property type="entry name" value="HDc"/>
    <property type="match status" value="1"/>
</dbReference>
<dbReference type="Pfam" id="PF00498">
    <property type="entry name" value="FHA"/>
    <property type="match status" value="1"/>
</dbReference>
<protein>
    <submittedName>
        <fullName evidence="3">HD domain-containing protein</fullName>
    </submittedName>
</protein>
<proteinExistence type="predicted"/>
<dbReference type="SUPFAM" id="SSF49879">
    <property type="entry name" value="SMAD/FHA domain"/>
    <property type="match status" value="1"/>
</dbReference>
<name>A0A8E6BDL5_9BACT</name>
<dbReference type="InterPro" id="IPR003018">
    <property type="entry name" value="GAF"/>
</dbReference>
<evidence type="ECO:0000259" key="2">
    <source>
        <dbReference type="PROSITE" id="PS51832"/>
    </source>
</evidence>
<dbReference type="Proteomes" id="UP000676194">
    <property type="component" value="Chromosome"/>
</dbReference>
<dbReference type="PANTHER" id="PTHR43155:SF2">
    <property type="entry name" value="CYCLIC DI-GMP PHOSPHODIESTERASE PA4108"/>
    <property type="match status" value="1"/>
</dbReference>
<keyword evidence="4" id="KW-1185">Reference proteome</keyword>
<dbReference type="EMBL" id="CP074694">
    <property type="protein sequence ID" value="QVL34985.1"/>
    <property type="molecule type" value="Genomic_DNA"/>
</dbReference>